<sequence length="103" mass="11834">MVLPDRFYELLYRLERNDNWTQLPDDHPEIQTLRAYANNGEVYDPDKYRRKGVVLYKNGELFKSFATAAEAAKVLGVQPIAVQKAARGETRYCKGFKVEYTGG</sequence>
<evidence type="ECO:0000313" key="2">
    <source>
        <dbReference type="Proteomes" id="UP000199042"/>
    </source>
</evidence>
<keyword evidence="2" id="KW-1185">Reference proteome</keyword>
<name>A0AB38A3X8_9LACT</name>
<accession>A0AB38A3X8</accession>
<dbReference type="InterPro" id="IPR036388">
    <property type="entry name" value="WH-like_DNA-bd_sf"/>
</dbReference>
<dbReference type="EMBL" id="FNQH01000013">
    <property type="protein sequence ID" value="SEA95765.1"/>
    <property type="molecule type" value="Genomic_DNA"/>
</dbReference>
<gene>
    <name evidence="1" type="ORF">SAMN04488525_11319</name>
</gene>
<organism evidence="1 2">
    <name type="scientific">Trichococcus collinsii</name>
    <dbReference type="NCBI Taxonomy" id="157076"/>
    <lineage>
        <taxon>Bacteria</taxon>
        <taxon>Bacillati</taxon>
        <taxon>Bacillota</taxon>
        <taxon>Bacilli</taxon>
        <taxon>Lactobacillales</taxon>
        <taxon>Carnobacteriaceae</taxon>
        <taxon>Trichococcus</taxon>
    </lineage>
</organism>
<dbReference type="SUPFAM" id="SSF64496">
    <property type="entry name" value="DNA-binding domain of intron-encoded endonucleases"/>
    <property type="match status" value="1"/>
</dbReference>
<protein>
    <submittedName>
        <fullName evidence="1">Uncharacterized protein</fullName>
    </submittedName>
</protein>
<reference evidence="1 2" key="1">
    <citation type="submission" date="2016-10" db="EMBL/GenBank/DDBJ databases">
        <authorList>
            <person name="Varghese N."/>
            <person name="Submissions S."/>
        </authorList>
    </citation>
    <scope>NUCLEOTIDE SEQUENCE [LARGE SCALE GENOMIC DNA]</scope>
    <source>
        <strain evidence="1 2">DSM 14526</strain>
    </source>
</reference>
<comment type="caution">
    <text evidence="1">The sequence shown here is derived from an EMBL/GenBank/DDBJ whole genome shotgun (WGS) entry which is preliminary data.</text>
</comment>
<proteinExistence type="predicted"/>
<dbReference type="Gene3D" id="1.10.10.10">
    <property type="entry name" value="Winged helix-like DNA-binding domain superfamily/Winged helix DNA-binding domain"/>
    <property type="match status" value="1"/>
</dbReference>
<dbReference type="RefSeq" id="WP_086987774.1">
    <property type="nucleotide sequence ID" value="NZ_FJNA01000005.1"/>
</dbReference>
<dbReference type="AlphaFoldDB" id="A0AB38A3X8"/>
<evidence type="ECO:0000313" key="1">
    <source>
        <dbReference type="EMBL" id="SEA95765.1"/>
    </source>
</evidence>
<dbReference type="Proteomes" id="UP000199042">
    <property type="component" value="Unassembled WGS sequence"/>
</dbReference>